<dbReference type="KEGG" id="ahe:Arch_0722"/>
<dbReference type="Pfam" id="PF00728">
    <property type="entry name" value="Glyco_hydro_20"/>
    <property type="match status" value="1"/>
</dbReference>
<evidence type="ECO:0000256" key="6">
    <source>
        <dbReference type="SAM" id="Phobius"/>
    </source>
</evidence>
<dbReference type="EMBL" id="CP002045">
    <property type="protein sequence ID" value="ADH92454.1"/>
    <property type="molecule type" value="Genomic_DNA"/>
</dbReference>
<evidence type="ECO:0000313" key="10">
    <source>
        <dbReference type="Proteomes" id="UP000000376"/>
    </source>
</evidence>
<evidence type="ECO:0000259" key="8">
    <source>
        <dbReference type="PROSITE" id="PS50022"/>
    </source>
</evidence>
<proteinExistence type="inferred from homology"/>
<evidence type="ECO:0000256" key="3">
    <source>
        <dbReference type="ARBA" id="ARBA00023295"/>
    </source>
</evidence>
<evidence type="ECO:0000256" key="2">
    <source>
        <dbReference type="ARBA" id="ARBA00022801"/>
    </source>
</evidence>
<evidence type="ECO:0000256" key="1">
    <source>
        <dbReference type="ARBA" id="ARBA00006285"/>
    </source>
</evidence>
<dbReference type="RefSeq" id="WP_013169952.1">
    <property type="nucleotide sequence ID" value="NC_014218.1"/>
</dbReference>
<feature type="transmembrane region" description="Helical" evidence="6">
    <location>
        <begin position="886"/>
        <end position="910"/>
    </location>
</feature>
<organism evidence="9 10">
    <name type="scientific">Arcanobacterium haemolyticum (strain ATCC 9345 / DSM 20595 / CCM 5947 / CCUG 17215 / LMG 16163 / NBRC 15585 / NCTC 8452 / 11018)</name>
    <dbReference type="NCBI Taxonomy" id="644284"/>
    <lineage>
        <taxon>Bacteria</taxon>
        <taxon>Bacillati</taxon>
        <taxon>Actinomycetota</taxon>
        <taxon>Actinomycetes</taxon>
        <taxon>Actinomycetales</taxon>
        <taxon>Actinomycetaceae</taxon>
        <taxon>Arcanobacterium</taxon>
    </lineage>
</organism>
<evidence type="ECO:0000313" key="9">
    <source>
        <dbReference type="EMBL" id="ADH92454.1"/>
    </source>
</evidence>
<dbReference type="GO" id="GO:0005975">
    <property type="term" value="P:carbohydrate metabolic process"/>
    <property type="evidence" value="ECO:0007669"/>
    <property type="project" value="InterPro"/>
</dbReference>
<keyword evidence="6" id="KW-0812">Transmembrane</keyword>
<dbReference type="STRING" id="644284.Arch_0722"/>
<dbReference type="Pfam" id="PF02838">
    <property type="entry name" value="Glyco_hydro_20b"/>
    <property type="match status" value="1"/>
</dbReference>
<dbReference type="SUPFAM" id="SSF49785">
    <property type="entry name" value="Galactose-binding domain-like"/>
    <property type="match status" value="1"/>
</dbReference>
<sequence>MRIPLRKIGSCATVALCATALAIPAWAVDEKDSQDQLHGSGLTGVVPAVRQLTESQGKPWMLSSETKIVAPQELADDARQLALDLAIKGNIHPEVAVGSESLADEGDVILSVDPQLAGVPKDEGYRLKISDKQVKIIGKSAQGAFWGTRTLVQSVANSRGAQAGEVTDWPDVSERSFHLDAARKFYDIHFFRELIREMSYHKLNTLQYHFSENEGFRLEPADARFKNLLSEDGYITREQLKEILAEAHKYHIEVVPALDMPGHLRHILDKHPEFRLPTTNGSGAQNPNSEMRRGLDFTNPEAVAFMKDLVADYAKAFPGTKWHLGSDEFVDFPKAAMHYPDMMKRIKDNAKLGEGKNFADGFVYFINDMAAYMKTLGKTDIRVWNDAFYRNDLKQNIELDKNITIDYWTAWDRHMADVKDFVDKGYRLINYNDAYMYYVLYYPGRAYSTRVPADKIHNEFHAGRFPTNHHKTQSSWPQDAPKKASNTQYPDWLTGASFAVWSDNAKLETQEEVLKNSKMPYVAFANRVWYAGDSRDYAQFAAAEQKIAPAPAVPSNLKVGVKTHLASQTDVQKAVKKGDKVTFTGKVTNTSSEKVPVNVTLNAKESFGTINPDNVTTKILDKDGHPIVLPGKNVALASAGAKATASSTEAAQFGPEKTIDGKISAESRWASQYKDGEWLNVTLAKATDITKVRLGWEGAYATDYTVEISHQNGKTTTYKRQNFDGKGAGKNTAAWDDITLSATEGKDVTAIKIIADKRKTEWGASLFEVEALTAERQAAPSAPILTPDGDLVWQENLEPGSSLELTWAGIATHNSSSANPLKAQLRGQAHYGAIATAEDTSDITYTVGNDEPAPEPKPEPAPKPVPQPDPTNTKVIKNPAMKTGGLAHTGASVLGLVGLAIAAGIGGTLLTRRKK</sequence>
<dbReference type="InterPro" id="IPR015883">
    <property type="entry name" value="Glyco_hydro_20_cat"/>
</dbReference>
<feature type="region of interest" description="Disordered" evidence="5">
    <location>
        <begin position="846"/>
        <end position="878"/>
    </location>
</feature>
<dbReference type="InterPro" id="IPR017853">
    <property type="entry name" value="GH"/>
</dbReference>
<dbReference type="Gene3D" id="3.30.379.10">
    <property type="entry name" value="Chitobiase/beta-hexosaminidase domain 2-like"/>
    <property type="match status" value="1"/>
</dbReference>
<dbReference type="Proteomes" id="UP000000376">
    <property type="component" value="Chromosome"/>
</dbReference>
<dbReference type="OrthoDB" id="5480482at2"/>
<dbReference type="InterPro" id="IPR029018">
    <property type="entry name" value="Hex-like_dom2"/>
</dbReference>
<dbReference type="SUPFAM" id="SSF55545">
    <property type="entry name" value="beta-N-acetylhexosaminidase-like domain"/>
    <property type="match status" value="1"/>
</dbReference>
<dbReference type="GO" id="GO:0004563">
    <property type="term" value="F:beta-N-acetylhexosaminidase activity"/>
    <property type="evidence" value="ECO:0007669"/>
    <property type="project" value="InterPro"/>
</dbReference>
<dbReference type="HOGENOM" id="CLU_318002_0_0_11"/>
<reference evidence="9 10" key="1">
    <citation type="journal article" date="2010" name="Stand. Genomic Sci.">
        <title>Complete genome sequence of Arcanobacterium haemolyticum type strain (11018).</title>
        <authorList>
            <person name="Yasawong M."/>
            <person name="Teshima H."/>
            <person name="Lapidus A."/>
            <person name="Nolan M."/>
            <person name="Lucas S."/>
            <person name="Glavina Del Rio T."/>
            <person name="Tice H."/>
            <person name="Cheng J."/>
            <person name="Bruce D."/>
            <person name="Detter C."/>
            <person name="Tapia R."/>
            <person name="Han C."/>
            <person name="Goodwin L."/>
            <person name="Pitluck S."/>
            <person name="Liolios K."/>
            <person name="Ivanova N."/>
            <person name="Mavromatis K."/>
            <person name="Mikhailova N."/>
            <person name="Pati A."/>
            <person name="Chen A."/>
            <person name="Palaniappan K."/>
            <person name="Land M."/>
            <person name="Hauser L."/>
            <person name="Chang Y."/>
            <person name="Jeffries C."/>
            <person name="Rohde M."/>
            <person name="Sikorski J."/>
            <person name="Pukall R."/>
            <person name="Goker M."/>
            <person name="Woyke T."/>
            <person name="Bristow J."/>
            <person name="Eisen J."/>
            <person name="Markowitz V."/>
            <person name="Hugenholtz P."/>
            <person name="Kyrpides N."/>
            <person name="Klenk H."/>
        </authorList>
    </citation>
    <scope>NUCLEOTIDE SEQUENCE [LARGE SCALE GENOMIC DNA]</scope>
    <source>
        <strain evidence="10">ATCC 9345 / DSM 20595 / CCUG 17215 / LMG 16163 / NBRC 15585 / NCTC 8452 / 11018</strain>
    </source>
</reference>
<evidence type="ECO:0000256" key="5">
    <source>
        <dbReference type="SAM" id="MobiDB-lite"/>
    </source>
</evidence>
<evidence type="ECO:0000256" key="7">
    <source>
        <dbReference type="SAM" id="SignalP"/>
    </source>
</evidence>
<gene>
    <name evidence="9" type="ordered locus">Arch_0722</name>
</gene>
<dbReference type="AlphaFoldDB" id="D7BNF5"/>
<feature type="chain" id="PRO_5003093655" evidence="7">
    <location>
        <begin position="28"/>
        <end position="915"/>
    </location>
</feature>
<accession>D7BNF5</accession>
<feature type="domain" description="F5/8 type C" evidence="8">
    <location>
        <begin position="629"/>
        <end position="718"/>
    </location>
</feature>
<feature type="active site" description="Proton donor" evidence="4">
    <location>
        <position position="328"/>
    </location>
</feature>
<keyword evidence="6" id="KW-0472">Membrane</keyword>
<dbReference type="InterPro" id="IPR052764">
    <property type="entry name" value="GH20_Enzymes"/>
</dbReference>
<dbReference type="PRINTS" id="PR00738">
    <property type="entry name" value="GLHYDRLASE20"/>
</dbReference>
<dbReference type="CAZy" id="GH20">
    <property type="family name" value="Glycoside Hydrolase Family 20"/>
</dbReference>
<keyword evidence="10" id="KW-1185">Reference proteome</keyword>
<dbReference type="InterPro" id="IPR008979">
    <property type="entry name" value="Galactose-bd-like_sf"/>
</dbReference>
<dbReference type="InterPro" id="IPR025705">
    <property type="entry name" value="Beta_hexosaminidase_sua/sub"/>
</dbReference>
<dbReference type="PANTHER" id="PTHR43678">
    <property type="entry name" value="PUTATIVE (AFU_ORTHOLOGUE AFUA_2G00640)-RELATED"/>
    <property type="match status" value="1"/>
</dbReference>
<dbReference type="PROSITE" id="PS50022">
    <property type="entry name" value="FA58C_3"/>
    <property type="match status" value="1"/>
</dbReference>
<dbReference type="Gene3D" id="3.20.20.80">
    <property type="entry name" value="Glycosidases"/>
    <property type="match status" value="1"/>
</dbReference>
<keyword evidence="7" id="KW-0732">Signal</keyword>
<dbReference type="Gene3D" id="2.60.120.260">
    <property type="entry name" value="Galactose-binding domain-like"/>
    <property type="match status" value="1"/>
</dbReference>
<evidence type="ECO:0000256" key="4">
    <source>
        <dbReference type="PIRSR" id="PIRSR625705-1"/>
    </source>
</evidence>
<dbReference type="InterPro" id="IPR015882">
    <property type="entry name" value="HEX_bac_N"/>
</dbReference>
<feature type="signal peptide" evidence="7">
    <location>
        <begin position="1"/>
        <end position="27"/>
    </location>
</feature>
<dbReference type="CDD" id="cd06564">
    <property type="entry name" value="GH20_DspB_LnbB-like"/>
    <property type="match status" value="1"/>
</dbReference>
<keyword evidence="6" id="KW-1133">Transmembrane helix</keyword>
<comment type="similarity">
    <text evidence="1">Belongs to the glycosyl hydrolase 20 family.</text>
</comment>
<dbReference type="Pfam" id="PF00754">
    <property type="entry name" value="F5_F8_type_C"/>
    <property type="match status" value="1"/>
</dbReference>
<dbReference type="PANTHER" id="PTHR43678:SF1">
    <property type="entry name" value="BETA-N-ACETYLHEXOSAMINIDASE"/>
    <property type="match status" value="1"/>
</dbReference>
<keyword evidence="3" id="KW-0326">Glycosidase</keyword>
<dbReference type="eggNOG" id="COG3525">
    <property type="taxonomic scope" value="Bacteria"/>
</dbReference>
<dbReference type="SUPFAM" id="SSF51445">
    <property type="entry name" value="(Trans)glycosidases"/>
    <property type="match status" value="1"/>
</dbReference>
<keyword evidence="2 9" id="KW-0378">Hydrolase</keyword>
<protein>
    <submittedName>
        <fullName evidence="9">Glycoside hydrolase, family 20, catalytic core</fullName>
    </submittedName>
</protein>
<name>D7BNF5_ARCHD</name>
<dbReference type="InterPro" id="IPR000421">
    <property type="entry name" value="FA58C"/>
</dbReference>
<dbReference type="CAZy" id="CBM32">
    <property type="family name" value="Carbohydrate-Binding Module Family 32"/>
</dbReference>